<dbReference type="InterPro" id="IPR050660">
    <property type="entry name" value="NEK_Ser/Thr_kinase"/>
</dbReference>
<dbReference type="OrthoDB" id="9801841at2"/>
<feature type="domain" description="Protein kinase" evidence="9">
    <location>
        <begin position="14"/>
        <end position="297"/>
    </location>
</feature>
<dbReference type="SUPFAM" id="SSF56112">
    <property type="entry name" value="Protein kinase-like (PK-like)"/>
    <property type="match status" value="1"/>
</dbReference>
<evidence type="ECO:0000256" key="8">
    <source>
        <dbReference type="SAM" id="Phobius"/>
    </source>
</evidence>
<sequence length="347" mass="37654">MTRALPSGTRFAGFELQRVLGAGGFGITYLVRDIKTRTSYAMKEYFPTDIAERDGLSVRIAPVHQSRFSLGLEAFFQEAEILRSLPAIPGLIVVRGLFRRNGTAYVVMEFVDGKKLSDLLQGYLDAGRPVPEAPIRNLLVSISRALDTVHQAKLIHRDIKPDNIMVRERDGQAILIDFGAARHLRNESENAIYTPSFAALEQIPPPLRRQHGHCKEGPWTDFFALSMVAYVMMTGRKASSAEARAAALAAGEPDPYVPVARAGGGSYSAELCDLVDFGCTLEPLKRPATAREFLACIGKSTSGATDRGAARRNGLPRTSSIAPKARNAFILMGIAALLIGAIWAGLS</sequence>
<dbReference type="PANTHER" id="PTHR43671:SF13">
    <property type="entry name" value="SERINE_THREONINE-PROTEIN KINASE NEK2"/>
    <property type="match status" value="1"/>
</dbReference>
<dbReference type="EMBL" id="OBMT01000023">
    <property type="protein sequence ID" value="SOC21388.1"/>
    <property type="molecule type" value="Genomic_DNA"/>
</dbReference>
<dbReference type="GO" id="GO:0004674">
    <property type="term" value="F:protein serine/threonine kinase activity"/>
    <property type="evidence" value="ECO:0007669"/>
    <property type="project" value="UniProtKB-KW"/>
</dbReference>
<organism evidence="10 11">
    <name type="scientific">Rhodobacter maris</name>
    <dbReference type="NCBI Taxonomy" id="446682"/>
    <lineage>
        <taxon>Bacteria</taxon>
        <taxon>Pseudomonadati</taxon>
        <taxon>Pseudomonadota</taxon>
        <taxon>Alphaproteobacteria</taxon>
        <taxon>Rhodobacterales</taxon>
        <taxon>Rhodobacter group</taxon>
        <taxon>Rhodobacter</taxon>
    </lineage>
</organism>
<dbReference type="InterPro" id="IPR008271">
    <property type="entry name" value="Ser/Thr_kinase_AS"/>
</dbReference>
<gene>
    <name evidence="10" type="ORF">SAMN05877831_1238</name>
</gene>
<evidence type="ECO:0000256" key="2">
    <source>
        <dbReference type="ARBA" id="ARBA00012513"/>
    </source>
</evidence>
<accession>A0A285TI22</accession>
<feature type="binding site" evidence="7">
    <location>
        <position position="43"/>
    </location>
    <ligand>
        <name>ATP</name>
        <dbReference type="ChEBI" id="CHEBI:30616"/>
    </ligand>
</feature>
<dbReference type="EC" id="2.7.11.1" evidence="2"/>
<keyword evidence="8" id="KW-0472">Membrane</keyword>
<keyword evidence="4 7" id="KW-0547">Nucleotide-binding</keyword>
<dbReference type="InterPro" id="IPR000719">
    <property type="entry name" value="Prot_kinase_dom"/>
</dbReference>
<protein>
    <recommendedName>
        <fullName evidence="2">non-specific serine/threonine protein kinase</fullName>
        <ecNumber evidence="2">2.7.11.1</ecNumber>
    </recommendedName>
</protein>
<dbReference type="PROSITE" id="PS00108">
    <property type="entry name" value="PROTEIN_KINASE_ST"/>
    <property type="match status" value="1"/>
</dbReference>
<evidence type="ECO:0000313" key="11">
    <source>
        <dbReference type="Proteomes" id="UP000219111"/>
    </source>
</evidence>
<dbReference type="CDD" id="cd14014">
    <property type="entry name" value="STKc_PknB_like"/>
    <property type="match status" value="1"/>
</dbReference>
<dbReference type="PROSITE" id="PS50011">
    <property type="entry name" value="PROTEIN_KINASE_DOM"/>
    <property type="match status" value="1"/>
</dbReference>
<evidence type="ECO:0000259" key="9">
    <source>
        <dbReference type="PROSITE" id="PS50011"/>
    </source>
</evidence>
<name>A0A285TI22_9RHOB</name>
<dbReference type="Pfam" id="PF00069">
    <property type="entry name" value="Pkinase"/>
    <property type="match status" value="1"/>
</dbReference>
<dbReference type="RefSeq" id="WP_097071456.1">
    <property type="nucleotide sequence ID" value="NZ_OBMT01000023.1"/>
</dbReference>
<dbReference type="PANTHER" id="PTHR43671">
    <property type="entry name" value="SERINE/THREONINE-PROTEIN KINASE NEK"/>
    <property type="match status" value="1"/>
</dbReference>
<dbReference type="InterPro" id="IPR017441">
    <property type="entry name" value="Protein_kinase_ATP_BS"/>
</dbReference>
<dbReference type="PROSITE" id="PS00107">
    <property type="entry name" value="PROTEIN_KINASE_ATP"/>
    <property type="match status" value="1"/>
</dbReference>
<keyword evidence="3" id="KW-0808">Transferase</keyword>
<keyword evidence="8" id="KW-1133">Transmembrane helix</keyword>
<dbReference type="SMART" id="SM00220">
    <property type="entry name" value="S_TKc"/>
    <property type="match status" value="1"/>
</dbReference>
<dbReference type="AlphaFoldDB" id="A0A285TI22"/>
<evidence type="ECO:0000256" key="3">
    <source>
        <dbReference type="ARBA" id="ARBA00022679"/>
    </source>
</evidence>
<feature type="transmembrane region" description="Helical" evidence="8">
    <location>
        <begin position="327"/>
        <end position="346"/>
    </location>
</feature>
<dbReference type="Proteomes" id="UP000219111">
    <property type="component" value="Unassembled WGS sequence"/>
</dbReference>
<proteinExistence type="inferred from homology"/>
<comment type="similarity">
    <text evidence="1">Belongs to the protein kinase superfamily. NEK Ser/Thr protein kinase family. NIMA subfamily.</text>
</comment>
<keyword evidence="8" id="KW-0812">Transmembrane</keyword>
<dbReference type="Gene3D" id="1.10.510.10">
    <property type="entry name" value="Transferase(Phosphotransferase) domain 1"/>
    <property type="match status" value="1"/>
</dbReference>
<keyword evidence="6 7" id="KW-0067">ATP-binding</keyword>
<reference evidence="11" key="1">
    <citation type="submission" date="2017-08" db="EMBL/GenBank/DDBJ databases">
        <authorList>
            <person name="Varghese N."/>
            <person name="Submissions S."/>
        </authorList>
    </citation>
    <scope>NUCLEOTIDE SEQUENCE [LARGE SCALE GENOMIC DNA]</scope>
    <source>
        <strain evidence="11">JA276</strain>
    </source>
</reference>
<dbReference type="GO" id="GO:0005524">
    <property type="term" value="F:ATP binding"/>
    <property type="evidence" value="ECO:0007669"/>
    <property type="project" value="UniProtKB-UniRule"/>
</dbReference>
<keyword evidence="11" id="KW-1185">Reference proteome</keyword>
<evidence type="ECO:0000256" key="5">
    <source>
        <dbReference type="ARBA" id="ARBA00022777"/>
    </source>
</evidence>
<evidence type="ECO:0000256" key="7">
    <source>
        <dbReference type="PROSITE-ProRule" id="PRU10141"/>
    </source>
</evidence>
<evidence type="ECO:0000256" key="4">
    <source>
        <dbReference type="ARBA" id="ARBA00022741"/>
    </source>
</evidence>
<evidence type="ECO:0000256" key="6">
    <source>
        <dbReference type="ARBA" id="ARBA00022840"/>
    </source>
</evidence>
<keyword evidence="10" id="KW-0723">Serine/threonine-protein kinase</keyword>
<keyword evidence="5 10" id="KW-0418">Kinase</keyword>
<evidence type="ECO:0000256" key="1">
    <source>
        <dbReference type="ARBA" id="ARBA00010886"/>
    </source>
</evidence>
<dbReference type="InterPro" id="IPR011009">
    <property type="entry name" value="Kinase-like_dom_sf"/>
</dbReference>
<evidence type="ECO:0000313" key="10">
    <source>
        <dbReference type="EMBL" id="SOC21388.1"/>
    </source>
</evidence>